<evidence type="ECO:0008006" key="4">
    <source>
        <dbReference type="Google" id="ProtNLM"/>
    </source>
</evidence>
<reference evidence="2" key="1">
    <citation type="submission" date="2020-09" db="EMBL/GenBank/DDBJ databases">
        <title>Novel species of Mucilaginibacter isolated from a glacier on the Tibetan Plateau.</title>
        <authorList>
            <person name="Liu Q."/>
            <person name="Xin Y.-H."/>
        </authorList>
    </citation>
    <scope>NUCLEOTIDE SEQUENCE</scope>
    <source>
        <strain evidence="2">ZB1P21</strain>
    </source>
</reference>
<dbReference type="PROSITE" id="PS51257">
    <property type="entry name" value="PROKAR_LIPOPROTEIN"/>
    <property type="match status" value="1"/>
</dbReference>
<keyword evidence="3" id="KW-1185">Reference proteome</keyword>
<comment type="caution">
    <text evidence="2">The sequence shown here is derived from an EMBL/GenBank/DDBJ whole genome shotgun (WGS) entry which is preliminary data.</text>
</comment>
<feature type="transmembrane region" description="Helical" evidence="1">
    <location>
        <begin position="121"/>
        <end position="140"/>
    </location>
</feature>
<feature type="transmembrane region" description="Helical" evidence="1">
    <location>
        <begin position="33"/>
        <end position="55"/>
    </location>
</feature>
<organism evidence="2 3">
    <name type="scientific">Mucilaginibacter glaciei</name>
    <dbReference type="NCBI Taxonomy" id="2772109"/>
    <lineage>
        <taxon>Bacteria</taxon>
        <taxon>Pseudomonadati</taxon>
        <taxon>Bacteroidota</taxon>
        <taxon>Sphingobacteriia</taxon>
        <taxon>Sphingobacteriales</taxon>
        <taxon>Sphingobacteriaceae</taxon>
        <taxon>Mucilaginibacter</taxon>
    </lineage>
</organism>
<gene>
    <name evidence="2" type="ORF">IDJ76_14585</name>
</gene>
<name>A0A926NYP9_9SPHI</name>
<sequence length="323" mass="36908">MKLNRLLIFFIGLIAACAYDLMALVLIKTVNSYVSISYVFILPIILGVIPVVFTTREQLKSYYTIILLPWFSTITFCVVAILCGFEGAICLIIIIGPFMVLGTLGAFISRLYKLKFSDKKTPLYSSLLLPLILIFIEGFIPASNQFNTVTTTIKVKANRNVIWTNIKNVRNIKKEEIETHFIHLIGIPKPLNGELNRNGIGATRSITWEKGIKFQERISGWEEGVGFKYNIIVDSNSIPPTTLDEHVMIGGRYFDVTNGSYEILPINNHENVIKLTCRYRITSNLNFYGKWWADYIMDDFNEMILEVIKKRCENKNSTHSNLR</sequence>
<dbReference type="AlphaFoldDB" id="A0A926NYP9"/>
<accession>A0A926NYP9</accession>
<keyword evidence="1" id="KW-0812">Transmembrane</keyword>
<dbReference type="Proteomes" id="UP000619078">
    <property type="component" value="Unassembled WGS sequence"/>
</dbReference>
<keyword evidence="1" id="KW-1133">Transmembrane helix</keyword>
<proteinExistence type="predicted"/>
<feature type="transmembrane region" description="Helical" evidence="1">
    <location>
        <begin position="7"/>
        <end position="27"/>
    </location>
</feature>
<feature type="transmembrane region" description="Helical" evidence="1">
    <location>
        <begin position="62"/>
        <end position="82"/>
    </location>
</feature>
<protein>
    <recommendedName>
        <fullName evidence="4">Polyketide cyclase/dehydrase/lipid transport protein</fullName>
    </recommendedName>
</protein>
<dbReference type="RefSeq" id="WP_191164067.1">
    <property type="nucleotide sequence ID" value="NZ_JACWMX010000005.1"/>
</dbReference>
<keyword evidence="1" id="KW-0472">Membrane</keyword>
<dbReference type="EMBL" id="JACWMX010000005">
    <property type="protein sequence ID" value="MBD1394333.1"/>
    <property type="molecule type" value="Genomic_DNA"/>
</dbReference>
<feature type="transmembrane region" description="Helical" evidence="1">
    <location>
        <begin position="88"/>
        <end position="109"/>
    </location>
</feature>
<evidence type="ECO:0000313" key="3">
    <source>
        <dbReference type="Proteomes" id="UP000619078"/>
    </source>
</evidence>
<evidence type="ECO:0000313" key="2">
    <source>
        <dbReference type="EMBL" id="MBD1394333.1"/>
    </source>
</evidence>
<evidence type="ECO:0000256" key="1">
    <source>
        <dbReference type="SAM" id="Phobius"/>
    </source>
</evidence>